<keyword evidence="3" id="KW-1185">Reference proteome</keyword>
<protein>
    <submittedName>
        <fullName evidence="2">Uncharacterized protein</fullName>
    </submittedName>
</protein>
<reference evidence="2" key="1">
    <citation type="journal article" date="2020" name="Stud. Mycol.">
        <title>101 Dothideomycetes genomes: a test case for predicting lifestyles and emergence of pathogens.</title>
        <authorList>
            <person name="Haridas S."/>
            <person name="Albert R."/>
            <person name="Binder M."/>
            <person name="Bloem J."/>
            <person name="Labutti K."/>
            <person name="Salamov A."/>
            <person name="Andreopoulos B."/>
            <person name="Baker S."/>
            <person name="Barry K."/>
            <person name="Bills G."/>
            <person name="Bluhm B."/>
            <person name="Cannon C."/>
            <person name="Castanera R."/>
            <person name="Culley D."/>
            <person name="Daum C."/>
            <person name="Ezra D."/>
            <person name="Gonzalez J."/>
            <person name="Henrissat B."/>
            <person name="Kuo A."/>
            <person name="Liang C."/>
            <person name="Lipzen A."/>
            <person name="Lutzoni F."/>
            <person name="Magnuson J."/>
            <person name="Mondo S."/>
            <person name="Nolan M."/>
            <person name="Ohm R."/>
            <person name="Pangilinan J."/>
            <person name="Park H.-J."/>
            <person name="Ramirez L."/>
            <person name="Alfaro M."/>
            <person name="Sun H."/>
            <person name="Tritt A."/>
            <person name="Yoshinaga Y."/>
            <person name="Zwiers L.-H."/>
            <person name="Turgeon B."/>
            <person name="Goodwin S."/>
            <person name="Spatafora J."/>
            <person name="Crous P."/>
            <person name="Grigoriev I."/>
        </authorList>
    </citation>
    <scope>NUCLEOTIDE SEQUENCE</scope>
    <source>
        <strain evidence="2">CBS 279.74</strain>
    </source>
</reference>
<organism evidence="2 3">
    <name type="scientific">Pleomassaria siparia CBS 279.74</name>
    <dbReference type="NCBI Taxonomy" id="1314801"/>
    <lineage>
        <taxon>Eukaryota</taxon>
        <taxon>Fungi</taxon>
        <taxon>Dikarya</taxon>
        <taxon>Ascomycota</taxon>
        <taxon>Pezizomycotina</taxon>
        <taxon>Dothideomycetes</taxon>
        <taxon>Pleosporomycetidae</taxon>
        <taxon>Pleosporales</taxon>
        <taxon>Pleomassariaceae</taxon>
        <taxon>Pleomassaria</taxon>
    </lineage>
</organism>
<feature type="compositionally biased region" description="Polar residues" evidence="1">
    <location>
        <begin position="113"/>
        <end position="125"/>
    </location>
</feature>
<sequence>MSSHALGNEDIARPAFEFNLKHQTVSSSTASGYYASLRAPSTHRRMSIIAREETVPEMAPRVPSQPASSALDFAYPPSHPLRQKNLHLRGSEKDYTCPTSPLSRRRSKPTRPVITSETFTPLTEPTTRKRNPVYEKKEASRKDVQFPENYDKNSTPAPISLTEPLPSKRNPSLQKDGEEAIPVLIPLPTPRLEIQHLYTMSPPTPKPRN</sequence>
<gene>
    <name evidence="2" type="ORF">K504DRAFT_529017</name>
</gene>
<evidence type="ECO:0000313" key="2">
    <source>
        <dbReference type="EMBL" id="KAF2714744.1"/>
    </source>
</evidence>
<dbReference type="EMBL" id="MU005764">
    <property type="protein sequence ID" value="KAF2714744.1"/>
    <property type="molecule type" value="Genomic_DNA"/>
</dbReference>
<name>A0A6G1KPG4_9PLEO</name>
<evidence type="ECO:0000256" key="1">
    <source>
        <dbReference type="SAM" id="MobiDB-lite"/>
    </source>
</evidence>
<proteinExistence type="predicted"/>
<dbReference type="Proteomes" id="UP000799428">
    <property type="component" value="Unassembled WGS sequence"/>
</dbReference>
<feature type="compositionally biased region" description="Basic and acidic residues" evidence="1">
    <location>
        <begin position="132"/>
        <end position="151"/>
    </location>
</feature>
<feature type="region of interest" description="Disordered" evidence="1">
    <location>
        <begin position="52"/>
        <end position="180"/>
    </location>
</feature>
<accession>A0A6G1KPG4</accession>
<evidence type="ECO:0000313" key="3">
    <source>
        <dbReference type="Proteomes" id="UP000799428"/>
    </source>
</evidence>
<dbReference type="AlphaFoldDB" id="A0A6G1KPG4"/>